<gene>
    <name evidence="5" type="ORF">CGC21_16295</name>
    <name evidence="4" type="ORF">LDBPK_241390</name>
    <name evidence="2" type="ORF">LdCL_240019000</name>
    <name evidence="3" type="ORF">LDHU3_24.1670</name>
</gene>
<dbReference type="VEuPathDB" id="TriTrypDB:LdBPK_241390.1"/>
<evidence type="ECO:0000313" key="7">
    <source>
        <dbReference type="Proteomes" id="UP000274082"/>
    </source>
</evidence>
<feature type="region of interest" description="Disordered" evidence="1">
    <location>
        <begin position="318"/>
        <end position="363"/>
    </location>
</feature>
<dbReference type="EMBL" id="RHLC01000020">
    <property type="protein sequence ID" value="TPP52264.1"/>
    <property type="molecule type" value="Genomic_DNA"/>
</dbReference>
<evidence type="ECO:0000313" key="5">
    <source>
        <dbReference type="EMBL" id="TPP52264.1"/>
    </source>
</evidence>
<name>A0A3Q8IBX8_LEIDO</name>
<evidence type="ECO:0000313" key="8">
    <source>
        <dbReference type="Proteomes" id="UP000318447"/>
    </source>
</evidence>
<evidence type="ECO:0000313" key="6">
    <source>
        <dbReference type="Proteomes" id="UP000008980"/>
    </source>
</evidence>
<dbReference type="GO" id="GO:0005516">
    <property type="term" value="F:calmodulin binding"/>
    <property type="evidence" value="ECO:0007669"/>
    <property type="project" value="TreeGrafter"/>
</dbReference>
<dbReference type="Proteomes" id="UP000601710">
    <property type="component" value="Chromosome 24"/>
</dbReference>
<dbReference type="AlphaFoldDB" id="A0A3Q8IBX8"/>
<proteinExistence type="predicted"/>
<reference evidence="5" key="6">
    <citation type="submission" date="2019-02" db="EMBL/GenBank/DDBJ databases">
        <title>FDA dAtabase for Regulatory Grade micrObial Sequences (FDA-ARGOS): Supporting development and validation of Infectious Disease Dx tests.</title>
        <authorList>
            <person name="Duncan R."/>
            <person name="Fisher C."/>
            <person name="Tallon L.J."/>
            <person name="Sadzewicz L."/>
            <person name="Sengamalay N."/>
            <person name="Ott S."/>
            <person name="Godinez A."/>
            <person name="Nagaraj S."/>
            <person name="Nadendla S."/>
            <person name="Sichtig H."/>
        </authorList>
    </citation>
    <scope>NUCLEOTIDE SEQUENCE</scope>
    <source>
        <strain evidence="5">FDAARGOS_361</strain>
    </source>
</reference>
<dbReference type="GO" id="GO:0007051">
    <property type="term" value="P:spindle organization"/>
    <property type="evidence" value="ECO:0007669"/>
    <property type="project" value="TreeGrafter"/>
</dbReference>
<dbReference type="Gene3D" id="1.20.5.190">
    <property type="match status" value="1"/>
</dbReference>
<dbReference type="EMBL" id="LR812644">
    <property type="protein sequence ID" value="CAC5430469.1"/>
    <property type="molecule type" value="Genomic_DNA"/>
</dbReference>
<evidence type="ECO:0000313" key="2">
    <source>
        <dbReference type="EMBL" id="AYU79222.1"/>
    </source>
</evidence>
<dbReference type="VEuPathDB" id="TriTrypDB:LdCL_240019000"/>
<reference evidence="4" key="2">
    <citation type="submission" date="2011-01" db="EMBL/GenBank/DDBJ databases">
        <authorList>
            <person name="Zhao B.P."/>
            <person name="Ren Z.A."/>
            <person name="Li C.D."/>
        </authorList>
    </citation>
    <scope>NUCLEOTIDE SEQUENCE</scope>
    <source>
        <strain evidence="4">BPK282A1</strain>
    </source>
</reference>
<dbReference type="Proteomes" id="UP000274082">
    <property type="component" value="Chromosome 24"/>
</dbReference>
<accession>E9BH02</accession>
<reference evidence="4 6" key="1">
    <citation type="journal article" date="2011" name="Genome Res.">
        <title>Whole genome sequencing of multiple Leishmania donovani clinical isolates provides insights into population structure and mechanisms of drug resistance.</title>
        <authorList>
            <person name="Downing T."/>
            <person name="Imamura H."/>
            <person name="Decuypere S."/>
            <person name="Clark T.G."/>
            <person name="Coombs G.H."/>
            <person name="Cotton J.A."/>
            <person name="Hilley J.D."/>
            <person name="de Doncker S."/>
            <person name="Maes I."/>
            <person name="Mottram J.C."/>
            <person name="Quail M.A."/>
            <person name="Rijal S."/>
            <person name="Sanders M."/>
            <person name="Schonian G."/>
            <person name="Stark O."/>
            <person name="Sundar S."/>
            <person name="Vanaerschot M."/>
            <person name="Hertz-Fowler C."/>
            <person name="Dujardin J.C."/>
            <person name="Berriman M."/>
        </authorList>
    </citation>
    <scope>NUCLEOTIDE SEQUENCE [LARGE SCALE GENOMIC DNA]</scope>
    <source>
        <strain evidence="4 6">BPK282A1</strain>
    </source>
</reference>
<sequence>MDATHDRPPAGSAAVSVHAAFGSFSQARELTMAREQPLLALKAYSTWMRRRRVGASARAAALLDFTLYCNMFALQIWETEDVRPDAPLALARDYFQLVMDEFSALYKVVLPDLDAPETDADLASMPILDAKTDSVPGGLWAALLLTIGNQACVELRAGGDGVAKAERLFLLSRQLEGQMSDVPSLGWTWRIVRDLNAAVCAVMHCDFSQGEEAARSALALLETHIEDESADALSSESVDENGYAPHTSLLLALTHYTLGVATENTSCESSLLDYDRAIALASEGDTGSSLAALMSRARNRLAVYVEERQAKATLQAEEAAGAANAEKKGRTASRLKTGKATSSRRAPQKAENPRFSQSEQGLPPIVTPSIPDVLQGYLEKEGLTTTLVRVGALKDLYEVLARSLPGYEDCEALPQSLFAGTRFEAGAHESIFAVLFCTDTPLQWTLRLLDAAGNPVALRHSVWAPRPVLASLLMEMAAQRPPAPRSTAALQTRKEISDGNGKLRQQVIQMFAPPAAAPTVKQKAHEWVDAAVELLGQRLSLLLKTERAFEEQWIATERIQSALHTFAVPQDILRVKQELLKEKHLQERRQDRSARLIVHFFRHIVKQRTLGAEQTLVRRHRFEERVAAAVTLQKYIRRWCAYQEMGRRLAARKEYVEKIIRLQSLARRRAAARAYAELRESRRKEDLIKTHLILFSCAALQIQRMYRGHCARLRCYHLRGQMHAATLHHMRDSRNYYATVIQKCVRGMLARCQYGRAVYASRCYGRNAYKTQLWERSCVVIQRAYRACRSRRRLAGYRAAPQICGGPQLSGPSTAFSRHFVRVHTDGAVTADKKQAVAANRIQKMYRSCAAKRRLEALKYARRKELEAREEQPQWGARSTFSLKDCVF</sequence>
<reference evidence="2 7" key="4">
    <citation type="journal article" date="2018" name="Sci. Rep.">
        <title>A complete Leishmania donovani reference genome identifies novel genetic variations associated with virulence.</title>
        <authorList>
            <person name="Lypaczewski P."/>
            <person name="Hoshizaki J."/>
            <person name="Zhang W.-W."/>
            <person name="McCall L.-I."/>
            <person name="Torcivia-Rodriguez J."/>
            <person name="Simonyan V."/>
            <person name="Kaur A."/>
            <person name="Dewar K."/>
            <person name="Matlashewski G."/>
        </authorList>
    </citation>
    <scope>NUCLEOTIDE SEQUENCE [LARGE SCALE GENOMIC DNA]</scope>
    <source>
        <strain evidence="2 7">LdCL</strain>
    </source>
</reference>
<dbReference type="PANTHER" id="PTHR22706:SF2">
    <property type="entry name" value="SFI1 SPINDLE BODY DOMAIN-CONTAINING PROTEIN"/>
    <property type="match status" value="1"/>
</dbReference>
<dbReference type="PROSITE" id="PS50096">
    <property type="entry name" value="IQ"/>
    <property type="match status" value="3"/>
</dbReference>
<dbReference type="InterPro" id="IPR051185">
    <property type="entry name" value="ASPM"/>
</dbReference>
<dbReference type="GeneID" id="13391152"/>
<dbReference type="RefSeq" id="XP_003861230.1">
    <property type="nucleotide sequence ID" value="XM_003861182.1"/>
</dbReference>
<dbReference type="OrthoDB" id="2148418at2759"/>
<dbReference type="VEuPathDB" id="TriTrypDB:LDHU3_24.1670"/>
<dbReference type="GO" id="GO:0051295">
    <property type="term" value="P:establishment of meiotic spindle localization"/>
    <property type="evidence" value="ECO:0007669"/>
    <property type="project" value="TreeGrafter"/>
</dbReference>
<protein>
    <submittedName>
        <fullName evidence="2">IQ calmodulin-binding motif containing protein, putative</fullName>
    </submittedName>
    <submittedName>
        <fullName evidence="5">IQ calmodulin-binding motif family protein</fullName>
    </submittedName>
    <submittedName>
        <fullName evidence="3">IQ_calmodulin-binding_motif_containing_protein_pu tative/Pfam:PF00612</fullName>
    </submittedName>
</protein>
<dbReference type="Proteomes" id="UP000318447">
    <property type="component" value="Unassembled WGS sequence"/>
</dbReference>
<dbReference type="PANTHER" id="PTHR22706">
    <property type="entry name" value="ASSEMBLY FACTOR FOR SPINDLE MICROTUBULES"/>
    <property type="match status" value="1"/>
</dbReference>
<evidence type="ECO:0000313" key="3">
    <source>
        <dbReference type="EMBL" id="CAC5430469.1"/>
    </source>
</evidence>
<evidence type="ECO:0000256" key="1">
    <source>
        <dbReference type="SAM" id="MobiDB-lite"/>
    </source>
</evidence>
<organism evidence="2 7">
    <name type="scientific">Leishmania donovani</name>
    <dbReference type="NCBI Taxonomy" id="5661"/>
    <lineage>
        <taxon>Eukaryota</taxon>
        <taxon>Discoba</taxon>
        <taxon>Euglenozoa</taxon>
        <taxon>Kinetoplastea</taxon>
        <taxon>Metakinetoplastina</taxon>
        <taxon>Trypanosomatida</taxon>
        <taxon>Trypanosomatidae</taxon>
        <taxon>Leishmaniinae</taxon>
        <taxon>Leishmania</taxon>
    </lineage>
</organism>
<dbReference type="OMA" id="CARLRCY"/>
<reference evidence="3" key="7">
    <citation type="submission" date="2020-06" db="EMBL/GenBank/DDBJ databases">
        <authorList>
            <person name="Camacho E."/>
            <person name="Gonzalez-de la Fuente S."/>
            <person name="Rastrojo A."/>
            <person name="Peiro-Pastor R."/>
            <person name="Solana JC."/>
            <person name="Tabera L."/>
            <person name="Gamarro F."/>
            <person name="Carrasco-Ramiro F."/>
            <person name="Requena JM."/>
            <person name="Aguado B."/>
        </authorList>
    </citation>
    <scope>NUCLEOTIDE SEQUENCE</scope>
</reference>
<evidence type="ECO:0000313" key="4">
    <source>
        <dbReference type="EMBL" id="CBZ34528.1"/>
    </source>
</evidence>
<dbReference type="Proteomes" id="UP000008980">
    <property type="component" value="Chromosome 24"/>
</dbReference>
<dbReference type="KEGG" id="ldo:LDBPK_241390"/>
<dbReference type="EMBL" id="CP029523">
    <property type="protein sequence ID" value="AYU79222.1"/>
    <property type="molecule type" value="Genomic_DNA"/>
</dbReference>
<reference evidence="8" key="5">
    <citation type="submission" date="2019-02" db="EMBL/GenBank/DDBJ databases">
        <title>FDA dAtabase for Regulatory Grade micrObial Sequences (FDA-ARGOS): Supporting development and validation of Infectious Disease Dx tests.</title>
        <authorList>
            <person name="Duncan R."/>
            <person name="Fisher C."/>
            <person name="Tallon L."/>
            <person name="Sadzewicz L."/>
            <person name="Sengamalay N."/>
            <person name="Ott S."/>
            <person name="Godinez A."/>
            <person name="Nagaraj S."/>
            <person name="Vavikolanu K."/>
            <person name="Nadendla S."/>
            <person name="Aluvathingal J."/>
            <person name="Sichtig H."/>
        </authorList>
    </citation>
    <scope>NUCLEOTIDE SEQUENCE [LARGE SCALE GENOMIC DNA]</scope>
    <source>
        <strain evidence="8">FDAARGOS_361</strain>
    </source>
</reference>
<dbReference type="SMART" id="SM00015">
    <property type="entry name" value="IQ"/>
    <property type="match status" value="4"/>
</dbReference>
<dbReference type="EMBL" id="FR799611">
    <property type="protein sequence ID" value="CBZ34528.1"/>
    <property type="molecule type" value="Genomic_DNA"/>
</dbReference>
<reference evidence="6" key="3">
    <citation type="submission" date="2011-02" db="EMBL/GenBank/DDBJ databases">
        <title>Whole genome sequencing of Leishmania donovani clinical lines reveals dynamic variation related to drug resistance.</title>
        <authorList>
            <person name="Downing T."/>
            <person name="Imamura H."/>
            <person name="Sanders M."/>
            <person name="Decuypere S."/>
            <person name="Hertz-Fowler C."/>
            <person name="Clark T.G."/>
            <person name="Rijal S."/>
            <person name="Sundar S."/>
            <person name="Quail M.A."/>
            <person name="De Doncker S."/>
            <person name="Maes I."/>
            <person name="Vanaerschot M."/>
            <person name="Stark O."/>
            <person name="Schonian G."/>
            <person name="Dujardin J.C."/>
            <person name="Berriman M."/>
        </authorList>
    </citation>
    <scope>NUCLEOTIDE SEQUENCE [LARGE SCALE GENOMIC DNA]</scope>
    <source>
        <strain evidence="6">BPK282A1</strain>
    </source>
</reference>
<accession>A0A3Q8IBX8</accession>
<dbReference type="GO" id="GO:0000278">
    <property type="term" value="P:mitotic cell cycle"/>
    <property type="evidence" value="ECO:0007669"/>
    <property type="project" value="TreeGrafter"/>
</dbReference>
<dbReference type="InterPro" id="IPR000048">
    <property type="entry name" value="IQ_motif_EF-hand-BS"/>
</dbReference>
<dbReference type="GO" id="GO:0000922">
    <property type="term" value="C:spindle pole"/>
    <property type="evidence" value="ECO:0007669"/>
    <property type="project" value="TreeGrafter"/>
</dbReference>
<dbReference type="Pfam" id="PF00612">
    <property type="entry name" value="IQ"/>
    <property type="match status" value="2"/>
</dbReference>
<keyword evidence="7" id="KW-1185">Reference proteome</keyword>